<dbReference type="EMBL" id="JBHFLD010000065">
    <property type="protein sequence ID" value="MFB2717907.1"/>
    <property type="molecule type" value="Genomic_DNA"/>
</dbReference>
<gene>
    <name evidence="1" type="ORF">ACE05E_20775</name>
</gene>
<keyword evidence="2" id="KW-1185">Reference proteome</keyword>
<dbReference type="Proteomes" id="UP001576762">
    <property type="component" value="Unassembled WGS sequence"/>
</dbReference>
<evidence type="ECO:0000313" key="2">
    <source>
        <dbReference type="Proteomes" id="UP001576762"/>
    </source>
</evidence>
<protein>
    <submittedName>
        <fullName evidence="1">DUF1643 domain-containing protein</fullName>
    </submittedName>
</protein>
<dbReference type="RefSeq" id="WP_374816243.1">
    <property type="nucleotide sequence ID" value="NZ_JBHFLD010000065.1"/>
</dbReference>
<dbReference type="InterPro" id="IPR012441">
    <property type="entry name" value="DUF1643"/>
</dbReference>
<evidence type="ECO:0000313" key="1">
    <source>
        <dbReference type="EMBL" id="MFB2717907.1"/>
    </source>
</evidence>
<organism evidence="1 2">
    <name type="scientific">Marinobacter shengliensis</name>
    <dbReference type="NCBI Taxonomy" id="1389223"/>
    <lineage>
        <taxon>Bacteria</taxon>
        <taxon>Pseudomonadati</taxon>
        <taxon>Pseudomonadota</taxon>
        <taxon>Gammaproteobacteria</taxon>
        <taxon>Pseudomonadales</taxon>
        <taxon>Marinobacteraceae</taxon>
        <taxon>Marinobacter</taxon>
    </lineage>
</organism>
<dbReference type="Pfam" id="PF07799">
    <property type="entry name" value="DUF1643"/>
    <property type="match status" value="1"/>
</dbReference>
<proteinExistence type="predicted"/>
<dbReference type="InterPro" id="IPR016992">
    <property type="entry name" value="UCP032209"/>
</dbReference>
<comment type="caution">
    <text evidence="1">The sequence shown here is derived from an EMBL/GenBank/DDBJ whole genome shotgun (WGS) entry which is preliminary data.</text>
</comment>
<dbReference type="PIRSF" id="PIRSF032209">
    <property type="entry name" value="UCP032209"/>
    <property type="match status" value="1"/>
</dbReference>
<name>A0ABV4WCL2_9GAMM</name>
<accession>A0ABV4WCL2</accession>
<sequence>MKTDAKFSECRKYRYALWRVWDESKPYVAIIGLNPSTADEVQNDPTINRCISFARSWGYGGVCMINLFAFRATAPADMMSAHDPVGPDNDKWIVEIAKAAGGVVAAWGNDGSYLGRSTLVKNMIPNLCALKINKSGEPAHPLYLKASLVPVSYSI</sequence>
<reference evidence="1 2" key="1">
    <citation type="submission" date="2024-09" db="EMBL/GenBank/DDBJ databases">
        <title>Draft genome sequences of 6 high pH adapted Marinobacter shengliensis sp. isolated from Mariana forearc serpentinite mud volcanoes.</title>
        <authorList>
            <person name="Elkassas S."/>
            <person name="Serres M."/>
            <person name="Michael N."/>
            <person name="Amina P."/>
            <person name="Teodora Z."/>
            <person name="Julie H."/>
        </authorList>
    </citation>
    <scope>NUCLEOTIDE SEQUENCE [LARGE SCALE GENOMIC DNA]</scope>
    <source>
        <strain evidence="1 2">EB4</strain>
    </source>
</reference>